<evidence type="ECO:0000313" key="2">
    <source>
        <dbReference type="EMBL" id="EWG43645.1"/>
    </source>
</evidence>
<sequence length="408" mass="45725">MNREHEISWYIFQYCLNCRRNRPSKHVYPFNQHKQNLALAVVTGSPLLPTREMRLLYGVYLLLSVASAADVRITFIRNIETNASSLIAFGASGGLITRICGTTIKAKESVDFSNINENGVGNFTVGSTSFFVHSDPKYSGGPSCSTDFNHRYTAIQCSGVKWDPEGVVKQDTTSCFSGNLVGRAFEDYQTDARYRKLQRRYKQKPRLDGDGWPHQRYYYEQLSEVGYCSKTEGCSVSTSSTKTTTKSWSATVALPIWISGGYSVAKSWAFGASYSCNGGPGDAACVWYRVAHTAYTVRMPKGLTRKGMHGPQIVIASPNKHNIGGGFECATGKDCVHKGAMFWDCHGKKSKEFAHCGPPEQPEIDFRDNFIEPYATEWRQKQSQKKNVKIKDPDVEKRVEDIMGKKRR</sequence>
<dbReference type="GeneID" id="30063055"/>
<protein>
    <submittedName>
        <fullName evidence="2">Uncharacterized protein</fullName>
    </submittedName>
</protein>
<dbReference type="EMBL" id="DS022246">
    <property type="protein sequence ID" value="EWG43645.1"/>
    <property type="molecule type" value="Genomic_DNA"/>
</dbReference>
<name>W7M7R6_GIBM7</name>
<evidence type="ECO:0000313" key="3">
    <source>
        <dbReference type="Proteomes" id="UP000009096"/>
    </source>
</evidence>
<proteinExistence type="predicted"/>
<dbReference type="RefSeq" id="XP_018749835.1">
    <property type="nucleotide sequence ID" value="XM_018893028.1"/>
</dbReference>
<gene>
    <name evidence="2" type="ORF">FVEG_05034</name>
</gene>
<accession>W7M7R6</accession>
<organism evidence="2 3">
    <name type="scientific">Gibberella moniliformis (strain M3125 / FGSC 7600)</name>
    <name type="common">Maize ear and stalk rot fungus</name>
    <name type="synonym">Fusarium verticillioides</name>
    <dbReference type="NCBI Taxonomy" id="334819"/>
    <lineage>
        <taxon>Eukaryota</taxon>
        <taxon>Fungi</taxon>
        <taxon>Dikarya</taxon>
        <taxon>Ascomycota</taxon>
        <taxon>Pezizomycotina</taxon>
        <taxon>Sordariomycetes</taxon>
        <taxon>Hypocreomycetidae</taxon>
        <taxon>Hypocreales</taxon>
        <taxon>Nectriaceae</taxon>
        <taxon>Fusarium</taxon>
        <taxon>Fusarium fujikuroi species complex</taxon>
    </lineage>
</organism>
<dbReference type="OrthoDB" id="3641682at2759"/>
<evidence type="ECO:0000256" key="1">
    <source>
        <dbReference type="SAM" id="MobiDB-lite"/>
    </source>
</evidence>
<dbReference type="RefSeq" id="XP_018749836.1">
    <property type="nucleotide sequence ID" value="XM_018893029.1"/>
</dbReference>
<dbReference type="KEGG" id="fvr:FVEG_05034"/>
<keyword evidence="3" id="KW-1185">Reference proteome</keyword>
<dbReference type="Proteomes" id="UP000009096">
    <property type="component" value="Chromosome 4"/>
</dbReference>
<reference evidence="2" key="2">
    <citation type="submission" date="2013-11" db="EMBL/GenBank/DDBJ databases">
        <authorList>
            <consortium name="The Broad Institute Genome Sequencing Platform"/>
            <person name="Ma L.-J."/>
            <person name="Corby-Kistler H."/>
            <person name="Broz K."/>
            <person name="Gale L.R."/>
            <person name="Jonkers W."/>
            <person name="O'Donnell K."/>
            <person name="Ploetz R."/>
            <person name="Steinberg C."/>
            <person name="Schwartz D.C."/>
            <person name="VanEtten H."/>
            <person name="Zhou S."/>
            <person name="Young S.K."/>
            <person name="Zeng Q."/>
            <person name="Gargeya S."/>
            <person name="Fitzgerald M."/>
            <person name="Abouelleil A."/>
            <person name="Alvarado L."/>
            <person name="Chapman S.B."/>
            <person name="Gainer-Dewar J."/>
            <person name="Goldberg J."/>
            <person name="Griggs A."/>
            <person name="Gujja S."/>
            <person name="Hansen M."/>
            <person name="Howarth C."/>
            <person name="Imamovic A."/>
            <person name="Ireland A."/>
            <person name="Larimer J."/>
            <person name="McCowan C."/>
            <person name="Murphy C."/>
            <person name="Pearson M."/>
            <person name="Poon T.W."/>
            <person name="Priest M."/>
            <person name="Roberts A."/>
            <person name="Saif S."/>
            <person name="Shea T."/>
            <person name="Sykes S."/>
            <person name="Wortman J."/>
            <person name="Nusbaum C."/>
            <person name="Birren B."/>
        </authorList>
    </citation>
    <scope>NUCLEOTIDE SEQUENCE</scope>
    <source>
        <strain evidence="2">7600</strain>
    </source>
</reference>
<reference evidence="2 3" key="1">
    <citation type="journal article" date="2010" name="Nature">
        <title>Comparative genomics reveals mobile pathogenicity chromosomes in Fusarium.</title>
        <authorList>
            <person name="Ma L.J."/>
            <person name="van der Does H.C."/>
            <person name="Borkovich K.A."/>
            <person name="Coleman J.J."/>
            <person name="Daboussi M.J."/>
            <person name="Di Pietro A."/>
            <person name="Dufresne M."/>
            <person name="Freitag M."/>
            <person name="Grabherr M."/>
            <person name="Henrissat B."/>
            <person name="Houterman P.M."/>
            <person name="Kang S."/>
            <person name="Shim W.B."/>
            <person name="Woloshuk C."/>
            <person name="Xie X."/>
            <person name="Xu J.R."/>
            <person name="Antoniw J."/>
            <person name="Baker S.E."/>
            <person name="Bluhm B.H."/>
            <person name="Breakspear A."/>
            <person name="Brown D.W."/>
            <person name="Butchko R.A."/>
            <person name="Chapman S."/>
            <person name="Coulson R."/>
            <person name="Coutinho P.M."/>
            <person name="Danchin E.G."/>
            <person name="Diener A."/>
            <person name="Gale L.R."/>
            <person name="Gardiner D.M."/>
            <person name="Goff S."/>
            <person name="Hammond-Kosack K.E."/>
            <person name="Hilburn K."/>
            <person name="Hua-Van A."/>
            <person name="Jonkers W."/>
            <person name="Kazan K."/>
            <person name="Kodira C.D."/>
            <person name="Koehrsen M."/>
            <person name="Kumar L."/>
            <person name="Lee Y.H."/>
            <person name="Li L."/>
            <person name="Manners J.M."/>
            <person name="Miranda-Saavedra D."/>
            <person name="Mukherjee M."/>
            <person name="Park G."/>
            <person name="Park J."/>
            <person name="Park S.Y."/>
            <person name="Proctor R.H."/>
            <person name="Regev A."/>
            <person name="Ruiz-Roldan M.C."/>
            <person name="Sain D."/>
            <person name="Sakthikumar S."/>
            <person name="Sykes S."/>
            <person name="Schwartz D.C."/>
            <person name="Turgeon B.G."/>
            <person name="Wapinski I."/>
            <person name="Yoder O."/>
            <person name="Young S."/>
            <person name="Zeng Q."/>
            <person name="Zhou S."/>
            <person name="Galagan J."/>
            <person name="Cuomo C.A."/>
            <person name="Kistler H.C."/>
            <person name="Rep M."/>
        </authorList>
    </citation>
    <scope>NUCLEOTIDE SEQUENCE [LARGE SCALE GENOMIC DNA]</scope>
    <source>
        <strain evidence="2">7600</strain>
        <strain evidence="3">M3125 / FGSC 7600</strain>
    </source>
</reference>
<dbReference type="eggNOG" id="ENOG502RIT2">
    <property type="taxonomic scope" value="Eukaryota"/>
</dbReference>
<feature type="region of interest" description="Disordered" evidence="1">
    <location>
        <begin position="380"/>
        <end position="408"/>
    </location>
</feature>
<feature type="compositionally biased region" description="Basic and acidic residues" evidence="1">
    <location>
        <begin position="389"/>
        <end position="408"/>
    </location>
</feature>
<dbReference type="VEuPathDB" id="FungiDB:FVEG_05034"/>
<dbReference type="EMBL" id="DS022246">
    <property type="protein sequence ID" value="EWG43644.1"/>
    <property type="molecule type" value="Genomic_DNA"/>
</dbReference>
<dbReference type="AlphaFoldDB" id="W7M7R6"/>